<dbReference type="EMBL" id="JAKKPZ010001186">
    <property type="protein sequence ID" value="KAI1690502.1"/>
    <property type="molecule type" value="Genomic_DNA"/>
</dbReference>
<sequence>MQDFSADTTHAAFLGMGRVRCHSTPPGEYSRMVPKLWPTNARVLCHHMLDIRKYRILAVFSRTQSLLSSVLADLGVNRFPRLKRVE</sequence>
<dbReference type="AlphaFoldDB" id="A0AAD4ME83"/>
<protein>
    <submittedName>
        <fullName evidence="1">Uncharacterized protein</fullName>
    </submittedName>
</protein>
<dbReference type="Proteomes" id="UP001201812">
    <property type="component" value="Unassembled WGS sequence"/>
</dbReference>
<reference evidence="1" key="1">
    <citation type="submission" date="2022-01" db="EMBL/GenBank/DDBJ databases">
        <title>Genome Sequence Resource for Two Populations of Ditylenchus destructor, the Migratory Endoparasitic Phytonematode.</title>
        <authorList>
            <person name="Zhang H."/>
            <person name="Lin R."/>
            <person name="Xie B."/>
        </authorList>
    </citation>
    <scope>NUCLEOTIDE SEQUENCE</scope>
    <source>
        <strain evidence="1">BazhouSP</strain>
    </source>
</reference>
<evidence type="ECO:0000313" key="2">
    <source>
        <dbReference type="Proteomes" id="UP001201812"/>
    </source>
</evidence>
<accession>A0AAD4ME83</accession>
<comment type="caution">
    <text evidence="1">The sequence shown here is derived from an EMBL/GenBank/DDBJ whole genome shotgun (WGS) entry which is preliminary data.</text>
</comment>
<name>A0AAD4ME83_9BILA</name>
<gene>
    <name evidence="1" type="ORF">DdX_22444</name>
</gene>
<proteinExistence type="predicted"/>
<organism evidence="1 2">
    <name type="scientific">Ditylenchus destructor</name>
    <dbReference type="NCBI Taxonomy" id="166010"/>
    <lineage>
        <taxon>Eukaryota</taxon>
        <taxon>Metazoa</taxon>
        <taxon>Ecdysozoa</taxon>
        <taxon>Nematoda</taxon>
        <taxon>Chromadorea</taxon>
        <taxon>Rhabditida</taxon>
        <taxon>Tylenchina</taxon>
        <taxon>Tylenchomorpha</taxon>
        <taxon>Sphaerularioidea</taxon>
        <taxon>Anguinidae</taxon>
        <taxon>Anguininae</taxon>
        <taxon>Ditylenchus</taxon>
    </lineage>
</organism>
<keyword evidence="2" id="KW-1185">Reference proteome</keyword>
<evidence type="ECO:0000313" key="1">
    <source>
        <dbReference type="EMBL" id="KAI1690502.1"/>
    </source>
</evidence>